<evidence type="ECO:0000313" key="2">
    <source>
        <dbReference type="EMBL" id="OAL09907.1"/>
    </source>
</evidence>
<proteinExistence type="predicted"/>
<dbReference type="Proteomes" id="UP000077623">
    <property type="component" value="Unassembled WGS sequence"/>
</dbReference>
<sequence length="199" mass="21852">MSKLVPIVAGVTGTTIIGVGGGYLLSTQNTKSFKIEFKHAILDFTKDTALITEKLTKLKSSNSVPKHSKLISAKNKEVKGTNQGLNDFKEGCKEIYNSAFDKKDSDLFRDFQSYCSKNIKDVITTENWFASGADWSARFNKLKVENTKPSSVSLTTIANGAGNDGNKLKEWCENIANSIYEGEDNLEFKDAKASCGKDN</sequence>
<dbReference type="AlphaFoldDB" id="A0A1A9QBR2"/>
<name>A0A1A9QBR2_9MOLU</name>
<comment type="caution">
    <text evidence="2">The sequence shown here is derived from an EMBL/GenBank/DDBJ whole genome shotgun (WGS) entry which is preliminary data.</text>
</comment>
<dbReference type="RefSeq" id="WP_187150294.1">
    <property type="nucleotide sequence ID" value="NZ_LWUJ01000012.1"/>
</dbReference>
<protein>
    <submittedName>
        <fullName evidence="2">Uncharacterized protein</fullName>
    </submittedName>
</protein>
<accession>A0A1A9QBR2</accession>
<dbReference type="STRING" id="432608.A6V39_03280"/>
<keyword evidence="3" id="KW-1185">Reference proteome</keyword>
<keyword evidence="1" id="KW-1133">Transmembrane helix</keyword>
<gene>
    <name evidence="2" type="ORF">A6V39_03280</name>
</gene>
<keyword evidence="1" id="KW-0812">Transmembrane</keyword>
<feature type="transmembrane region" description="Helical" evidence="1">
    <location>
        <begin position="6"/>
        <end position="25"/>
    </location>
</feature>
<reference evidence="3" key="1">
    <citation type="submission" date="2016-04" db="EMBL/GenBank/DDBJ databases">
        <authorList>
            <person name="Quiroz-Castaneda R.E."/>
            <person name="Martinez-Ocampo F."/>
        </authorList>
    </citation>
    <scope>NUCLEOTIDE SEQUENCE [LARGE SCALE GENOMIC DNA]</scope>
    <source>
        <strain evidence="3">INIFAP01</strain>
    </source>
</reference>
<dbReference type="EMBL" id="LWUJ01000012">
    <property type="protein sequence ID" value="OAL09907.1"/>
    <property type="molecule type" value="Genomic_DNA"/>
</dbReference>
<keyword evidence="1" id="KW-0472">Membrane</keyword>
<evidence type="ECO:0000256" key="1">
    <source>
        <dbReference type="SAM" id="Phobius"/>
    </source>
</evidence>
<evidence type="ECO:0000313" key="3">
    <source>
        <dbReference type="Proteomes" id="UP000077623"/>
    </source>
</evidence>
<organism evidence="2 3">
    <name type="scientific">Candidatus Mycoplasma haematobovis</name>
    <dbReference type="NCBI Taxonomy" id="432608"/>
    <lineage>
        <taxon>Bacteria</taxon>
        <taxon>Bacillati</taxon>
        <taxon>Mycoplasmatota</taxon>
        <taxon>Mollicutes</taxon>
        <taxon>Mycoplasmataceae</taxon>
        <taxon>Mycoplasma</taxon>
    </lineage>
</organism>